<feature type="transmembrane region" description="Helical" evidence="8">
    <location>
        <begin position="376"/>
        <end position="398"/>
    </location>
</feature>
<protein>
    <submittedName>
        <fullName evidence="9">Transporter, SSS family</fullName>
    </submittedName>
</protein>
<dbReference type="eggNOG" id="COG0591">
    <property type="taxonomic scope" value="Bacteria"/>
</dbReference>
<dbReference type="Proteomes" id="UP000005273">
    <property type="component" value="Unassembled WGS sequence"/>
</dbReference>
<sequence>MFFLSVVITLIFVISIGVIASGKKIDEEGYSLAGRRASPFAVSGILLGALVGGASTVGTAEMAYVYGLSAWWFTLGGGIGCLLLALFIAEPLRKSKVTTLAQFLSNHYGLRMSRLAAVGSAIGTLMAVVAQFLASSALLSAIVPLPSWALSLLVAFLILLFIYSGGTKSYSAIGQTKLILLYLTLIACGVVAYGMGHTPWALIRELPRFPYFSLFARGILKESNACLSLIVGTLGTQIYAQAILSASNESTAKRGALLSAILMPPIGLLGIWIGLALRREGVIIEPSQALPYFLYNYFPKVFSGVAWATLFITSLGTAAGLSLGVATTVSYDLFVSFKKITSSRVSLLVNRLSLLAVILIAFIASLKAAGSFILQWSYLSMGLRGAGVFVPLLATVLYGGMSPSMAFASGAVGIGTACLWPLLKLPGEGILMGVFFSALLMLFDILQRGRIKEKASL</sequence>
<feature type="transmembrane region" description="Helical" evidence="8">
    <location>
        <begin position="429"/>
        <end position="446"/>
    </location>
</feature>
<feature type="transmembrane region" description="Helical" evidence="8">
    <location>
        <begin position="37"/>
        <end position="58"/>
    </location>
</feature>
<evidence type="ECO:0000256" key="5">
    <source>
        <dbReference type="ARBA" id="ARBA00022989"/>
    </source>
</evidence>
<dbReference type="InterPro" id="IPR001734">
    <property type="entry name" value="Na/solute_symporter"/>
</dbReference>
<dbReference type="GO" id="GO:0005886">
    <property type="term" value="C:plasma membrane"/>
    <property type="evidence" value="ECO:0007669"/>
    <property type="project" value="TreeGrafter"/>
</dbReference>
<feature type="transmembrane region" description="Helical" evidence="8">
    <location>
        <begin position="148"/>
        <end position="166"/>
    </location>
</feature>
<feature type="transmembrane region" description="Helical" evidence="8">
    <location>
        <begin position="352"/>
        <end position="370"/>
    </location>
</feature>
<dbReference type="Gene3D" id="1.20.1730.10">
    <property type="entry name" value="Sodium/glucose cotransporter"/>
    <property type="match status" value="1"/>
</dbReference>
<dbReference type="PANTHER" id="PTHR48086">
    <property type="entry name" value="SODIUM/PROLINE SYMPORTER-RELATED"/>
    <property type="match status" value="1"/>
</dbReference>
<dbReference type="STRING" id="592015.HMPREF1705_03867"/>
<comment type="subcellular location">
    <subcellularLocation>
        <location evidence="1">Membrane</location>
        <topology evidence="1">Multi-pass membrane protein</topology>
    </subcellularLocation>
</comment>
<keyword evidence="4 8" id="KW-0812">Transmembrane</keyword>
<dbReference type="AlphaFoldDB" id="A0A0T5X8F6"/>
<comment type="similarity">
    <text evidence="2 7">Belongs to the sodium:solute symporter (SSF) (TC 2.A.21) family.</text>
</comment>
<feature type="transmembrane region" description="Helical" evidence="8">
    <location>
        <begin position="70"/>
        <end position="89"/>
    </location>
</feature>
<comment type="caution">
    <text evidence="9">The sequence shown here is derived from an EMBL/GenBank/DDBJ whole genome shotgun (WGS) entry which is preliminary data.</text>
</comment>
<organism evidence="9 10">
    <name type="scientific">Acetomicrobium hydrogeniformans ATCC BAA-1850</name>
    <dbReference type="NCBI Taxonomy" id="592015"/>
    <lineage>
        <taxon>Bacteria</taxon>
        <taxon>Thermotogati</taxon>
        <taxon>Synergistota</taxon>
        <taxon>Synergistia</taxon>
        <taxon>Synergistales</taxon>
        <taxon>Acetomicrobiaceae</taxon>
        <taxon>Acetomicrobium</taxon>
    </lineage>
</organism>
<dbReference type="CDD" id="cd10322">
    <property type="entry name" value="SLC5sbd"/>
    <property type="match status" value="1"/>
</dbReference>
<feature type="transmembrane region" description="Helical" evidence="8">
    <location>
        <begin position="305"/>
        <end position="331"/>
    </location>
</feature>
<evidence type="ECO:0000313" key="10">
    <source>
        <dbReference type="Proteomes" id="UP000005273"/>
    </source>
</evidence>
<dbReference type="InterPro" id="IPR038377">
    <property type="entry name" value="Na/Glc_symporter_sf"/>
</dbReference>
<evidence type="ECO:0000313" key="9">
    <source>
        <dbReference type="EMBL" id="KRT34632.1"/>
    </source>
</evidence>
<keyword evidence="10" id="KW-1185">Reference proteome</keyword>
<feature type="transmembrane region" description="Helical" evidence="8">
    <location>
        <begin position="115"/>
        <end position="142"/>
    </location>
</feature>
<feature type="transmembrane region" description="Helical" evidence="8">
    <location>
        <begin position="222"/>
        <end position="244"/>
    </location>
</feature>
<dbReference type="OrthoDB" id="9781232at2"/>
<feature type="transmembrane region" description="Helical" evidence="8">
    <location>
        <begin position="6"/>
        <end position="25"/>
    </location>
</feature>
<feature type="transmembrane region" description="Helical" evidence="8">
    <location>
        <begin position="256"/>
        <end position="277"/>
    </location>
</feature>
<keyword evidence="3" id="KW-0813">Transport</keyword>
<evidence type="ECO:0000256" key="7">
    <source>
        <dbReference type="RuleBase" id="RU362091"/>
    </source>
</evidence>
<evidence type="ECO:0000256" key="6">
    <source>
        <dbReference type="ARBA" id="ARBA00023136"/>
    </source>
</evidence>
<name>A0A0T5X8F6_9BACT</name>
<evidence type="ECO:0000256" key="3">
    <source>
        <dbReference type="ARBA" id="ARBA00022448"/>
    </source>
</evidence>
<dbReference type="GO" id="GO:0022857">
    <property type="term" value="F:transmembrane transporter activity"/>
    <property type="evidence" value="ECO:0007669"/>
    <property type="project" value="InterPro"/>
</dbReference>
<dbReference type="PANTHER" id="PTHR48086:SF7">
    <property type="entry name" value="SODIUM-SOLUTE SYMPORTER-RELATED"/>
    <property type="match status" value="1"/>
</dbReference>
<feature type="transmembrane region" description="Helical" evidence="8">
    <location>
        <begin position="178"/>
        <end position="202"/>
    </location>
</feature>
<keyword evidence="6 8" id="KW-0472">Membrane</keyword>
<evidence type="ECO:0000256" key="1">
    <source>
        <dbReference type="ARBA" id="ARBA00004141"/>
    </source>
</evidence>
<feature type="transmembrane region" description="Helical" evidence="8">
    <location>
        <begin position="405"/>
        <end position="423"/>
    </location>
</feature>
<proteinExistence type="inferred from homology"/>
<reference evidence="10" key="1">
    <citation type="submission" date="2012-09" db="EMBL/GenBank/DDBJ databases">
        <authorList>
            <person name="Weinstock G."/>
            <person name="Sodergren E."/>
            <person name="Clifton S."/>
            <person name="Fulton L."/>
            <person name="Fulton B."/>
            <person name="Courtney L."/>
            <person name="Fronick C."/>
            <person name="Harrison M."/>
            <person name="Strong C."/>
            <person name="Farmer C."/>
            <person name="Delehaunty K."/>
            <person name="Markovic C."/>
            <person name="Hall O."/>
            <person name="Minx P."/>
            <person name="Tomlinson C."/>
            <person name="Mitreva M."/>
            <person name="Nelson J."/>
            <person name="Hou S."/>
            <person name="Wollam A."/>
            <person name="Pepin K.H."/>
            <person name="Johnson M."/>
            <person name="Bhonagiri V."/>
            <person name="Nash W.E."/>
            <person name="Suruliraj S."/>
            <person name="Warren W."/>
            <person name="Chinwalla A."/>
            <person name="Mardis E.R."/>
            <person name="Wilson R.K."/>
        </authorList>
    </citation>
    <scope>NUCLEOTIDE SEQUENCE [LARGE SCALE GENOMIC DNA]</scope>
    <source>
        <strain evidence="10">OS1</strain>
    </source>
</reference>
<evidence type="ECO:0000256" key="2">
    <source>
        <dbReference type="ARBA" id="ARBA00006434"/>
    </source>
</evidence>
<dbReference type="InterPro" id="IPR050277">
    <property type="entry name" value="Sodium:Solute_Symporter"/>
</dbReference>
<dbReference type="Pfam" id="PF00474">
    <property type="entry name" value="SSF"/>
    <property type="match status" value="1"/>
</dbReference>
<evidence type="ECO:0000256" key="4">
    <source>
        <dbReference type="ARBA" id="ARBA00022692"/>
    </source>
</evidence>
<accession>A0A0T5X8F6</accession>
<dbReference type="PROSITE" id="PS50283">
    <property type="entry name" value="NA_SOLUT_SYMP_3"/>
    <property type="match status" value="1"/>
</dbReference>
<dbReference type="RefSeq" id="WP_009200491.1">
    <property type="nucleotide sequence ID" value="NZ_ACJX03000001.1"/>
</dbReference>
<keyword evidence="5 8" id="KW-1133">Transmembrane helix</keyword>
<gene>
    <name evidence="9" type="ORF">HMPREF1705_03867</name>
</gene>
<dbReference type="EMBL" id="ACJX03000001">
    <property type="protein sequence ID" value="KRT34632.1"/>
    <property type="molecule type" value="Genomic_DNA"/>
</dbReference>
<evidence type="ECO:0000256" key="8">
    <source>
        <dbReference type="SAM" id="Phobius"/>
    </source>
</evidence>